<dbReference type="Proteomes" id="UP000199372">
    <property type="component" value="Unassembled WGS sequence"/>
</dbReference>
<feature type="transmembrane region" description="Helical" evidence="2">
    <location>
        <begin position="426"/>
        <end position="443"/>
    </location>
</feature>
<gene>
    <name evidence="3" type="ORF">SAMN04488011_101454</name>
</gene>
<keyword evidence="1" id="KW-0620">Polyamine biosynthesis</keyword>
<feature type="transmembrane region" description="Helical" evidence="2">
    <location>
        <begin position="189"/>
        <end position="209"/>
    </location>
</feature>
<evidence type="ECO:0000313" key="3">
    <source>
        <dbReference type="EMBL" id="SEM78358.1"/>
    </source>
</evidence>
<feature type="transmembrane region" description="Helical" evidence="2">
    <location>
        <begin position="78"/>
        <end position="103"/>
    </location>
</feature>
<organism evidence="3 4">
    <name type="scientific">Palleronia pelagia</name>
    <dbReference type="NCBI Taxonomy" id="387096"/>
    <lineage>
        <taxon>Bacteria</taxon>
        <taxon>Pseudomonadati</taxon>
        <taxon>Pseudomonadota</taxon>
        <taxon>Alphaproteobacteria</taxon>
        <taxon>Rhodobacterales</taxon>
        <taxon>Roseobacteraceae</taxon>
        <taxon>Palleronia</taxon>
    </lineage>
</organism>
<feature type="transmembrane region" description="Helical" evidence="2">
    <location>
        <begin position="287"/>
        <end position="307"/>
    </location>
</feature>
<feature type="transmembrane region" description="Helical" evidence="2">
    <location>
        <begin position="255"/>
        <end position="275"/>
    </location>
</feature>
<dbReference type="SUPFAM" id="SSF53335">
    <property type="entry name" value="S-adenosyl-L-methionine-dependent methyltransferases"/>
    <property type="match status" value="1"/>
</dbReference>
<feature type="transmembrane region" description="Helical" evidence="2">
    <location>
        <begin position="347"/>
        <end position="370"/>
    </location>
</feature>
<keyword evidence="2" id="KW-1133">Transmembrane helix</keyword>
<dbReference type="AlphaFoldDB" id="A0A1H8B8J5"/>
<dbReference type="RefSeq" id="WP_091843823.1">
    <property type="nucleotide sequence ID" value="NZ_FOCM01000001.1"/>
</dbReference>
<sequence length="727" mass="77016">MSLTDTLSHRPGLTRVAPVVFTATIFLSAGLLFFVQPLFAKIVLPEIGGAAAVWTTAMLFFQTVLLAGYLYAHLITRYLPVGAQVAVHLGVWGLGLFFLPLAIPDGWTWTPGQPAAWQTLTLFALGVGVPFAALSANAPLIQAWYARSGGAAADDPYFLYGASNLGSLIALLGFPLVAEPVWGTSGIGAGFAAGYAVLGAGLLAAGLMARGEARRRVASVSSAPLPWRRIGLWLVLAFVPSSLMLAVTTKISTDIGAIPLVWAVPLSLYLLSFVLTFRARPILPLPALRLATIGALALLGAVFLGVTGGHQKLGMIIAMAAAFFAVALFAHRRLYEARPEGARLTGFYLAMSVGGALGGLFNSVLAPALFDTLAEGPVTLAVAAALLLSPRAFAIRRRRAVLAWILGSAAGFALLLLSRVAPQPELVAKILLLVTALVLLLSLRARIGAALLALAAFTWPAMQSLPDDAVFRDRSFFGVHKVDEDGFARSYTNGTTLHGAQILEEPGKPTPLSYYHAGLPLAELVTSPVGRAARDVGIVGLGVGAMACHAAPGQNWQYYEIDPVVARIATDPDLFTYLSDCTPDAPVHLGDARMVLERQDQTYDVLVIDAYSSDAVPVHLTTTEAMQLYLDRLNPGGLLIYHISNRYYDLTVPLGRSASALGLAGAHRYDRPEEDELNAHASSVVALARDPGTLASATAASDWQALLDDGGREWTDDHANLLGLLLR</sequence>
<accession>A0A1H8B8J5</accession>
<feature type="transmembrane region" description="Helical" evidence="2">
    <location>
        <begin position="115"/>
        <end position="136"/>
    </location>
</feature>
<dbReference type="PANTHER" id="PTHR43317">
    <property type="entry name" value="THERMOSPERMINE SYNTHASE ACAULIS5"/>
    <property type="match status" value="1"/>
</dbReference>
<reference evidence="4" key="1">
    <citation type="submission" date="2016-10" db="EMBL/GenBank/DDBJ databases">
        <authorList>
            <person name="Varghese N."/>
            <person name="Submissions S."/>
        </authorList>
    </citation>
    <scope>NUCLEOTIDE SEQUENCE [LARGE SCALE GENOMIC DNA]</scope>
    <source>
        <strain evidence="4">DSM 26893</strain>
    </source>
</reference>
<feature type="transmembrane region" description="Helical" evidence="2">
    <location>
        <begin position="47"/>
        <end position="71"/>
    </location>
</feature>
<name>A0A1H8B8J5_9RHOB</name>
<feature type="transmembrane region" description="Helical" evidence="2">
    <location>
        <begin position="401"/>
        <end position="420"/>
    </location>
</feature>
<dbReference type="EMBL" id="FOCM01000001">
    <property type="protein sequence ID" value="SEM78358.1"/>
    <property type="molecule type" value="Genomic_DNA"/>
</dbReference>
<keyword evidence="2" id="KW-0472">Membrane</keyword>
<keyword evidence="2" id="KW-0812">Transmembrane</keyword>
<feature type="transmembrane region" description="Helical" evidence="2">
    <location>
        <begin position="376"/>
        <end position="394"/>
    </location>
</feature>
<protein>
    <recommendedName>
        <fullName evidence="5">Spermidine synthase</fullName>
    </recommendedName>
</protein>
<feature type="transmembrane region" description="Helical" evidence="2">
    <location>
        <begin position="157"/>
        <end position="177"/>
    </location>
</feature>
<evidence type="ECO:0008006" key="5">
    <source>
        <dbReference type="Google" id="ProtNLM"/>
    </source>
</evidence>
<evidence type="ECO:0000256" key="2">
    <source>
        <dbReference type="SAM" id="Phobius"/>
    </source>
</evidence>
<dbReference type="PANTHER" id="PTHR43317:SF1">
    <property type="entry name" value="THERMOSPERMINE SYNTHASE ACAULIS5"/>
    <property type="match status" value="1"/>
</dbReference>
<feature type="transmembrane region" description="Helical" evidence="2">
    <location>
        <begin position="313"/>
        <end position="335"/>
    </location>
</feature>
<dbReference type="NCBIfam" id="NF037959">
    <property type="entry name" value="MFS_SpdSyn"/>
    <property type="match status" value="1"/>
</dbReference>
<proteinExistence type="predicted"/>
<evidence type="ECO:0000256" key="1">
    <source>
        <dbReference type="ARBA" id="ARBA00023115"/>
    </source>
</evidence>
<dbReference type="Gene3D" id="3.40.50.150">
    <property type="entry name" value="Vaccinia Virus protein VP39"/>
    <property type="match status" value="1"/>
</dbReference>
<dbReference type="GO" id="GO:0006596">
    <property type="term" value="P:polyamine biosynthetic process"/>
    <property type="evidence" value="ECO:0007669"/>
    <property type="project" value="UniProtKB-KW"/>
</dbReference>
<feature type="transmembrane region" description="Helical" evidence="2">
    <location>
        <begin position="12"/>
        <end position="35"/>
    </location>
</feature>
<dbReference type="InterPro" id="IPR029063">
    <property type="entry name" value="SAM-dependent_MTases_sf"/>
</dbReference>
<keyword evidence="4" id="KW-1185">Reference proteome</keyword>
<dbReference type="OrthoDB" id="8221452at2"/>
<evidence type="ECO:0000313" key="4">
    <source>
        <dbReference type="Proteomes" id="UP000199372"/>
    </source>
</evidence>
<feature type="transmembrane region" description="Helical" evidence="2">
    <location>
        <begin position="230"/>
        <end position="249"/>
    </location>
</feature>